<organism evidence="2 3">
    <name type="scientific">Necator americanus</name>
    <name type="common">Human hookworm</name>
    <dbReference type="NCBI Taxonomy" id="51031"/>
    <lineage>
        <taxon>Eukaryota</taxon>
        <taxon>Metazoa</taxon>
        <taxon>Ecdysozoa</taxon>
        <taxon>Nematoda</taxon>
        <taxon>Chromadorea</taxon>
        <taxon>Rhabditida</taxon>
        <taxon>Rhabditina</taxon>
        <taxon>Rhabditomorpha</taxon>
        <taxon>Strongyloidea</taxon>
        <taxon>Ancylostomatidae</taxon>
        <taxon>Bunostominae</taxon>
        <taxon>Necator</taxon>
    </lineage>
</organism>
<name>A0ABR1CJL2_NECAM</name>
<dbReference type="InterPro" id="IPR013766">
    <property type="entry name" value="Thioredoxin_domain"/>
</dbReference>
<evidence type="ECO:0000313" key="2">
    <source>
        <dbReference type="EMBL" id="KAK6738592.1"/>
    </source>
</evidence>
<dbReference type="Gene3D" id="3.40.30.10">
    <property type="entry name" value="Glutaredoxin"/>
    <property type="match status" value="1"/>
</dbReference>
<evidence type="ECO:0000313" key="3">
    <source>
        <dbReference type="Proteomes" id="UP001303046"/>
    </source>
</evidence>
<dbReference type="PROSITE" id="PS51352">
    <property type="entry name" value="THIOREDOXIN_2"/>
    <property type="match status" value="1"/>
</dbReference>
<reference evidence="2 3" key="1">
    <citation type="submission" date="2023-08" db="EMBL/GenBank/DDBJ databases">
        <title>A Necator americanus chromosomal reference genome.</title>
        <authorList>
            <person name="Ilik V."/>
            <person name="Petrzelkova K.J."/>
            <person name="Pardy F."/>
            <person name="Fuh T."/>
            <person name="Niatou-Singa F.S."/>
            <person name="Gouil Q."/>
            <person name="Baker L."/>
            <person name="Ritchie M.E."/>
            <person name="Jex A.R."/>
            <person name="Gazzola D."/>
            <person name="Li H."/>
            <person name="Toshio Fujiwara R."/>
            <person name="Zhan B."/>
            <person name="Aroian R.V."/>
            <person name="Pafco B."/>
            <person name="Schwarz E.M."/>
        </authorList>
    </citation>
    <scope>NUCLEOTIDE SEQUENCE [LARGE SCALE GENOMIC DNA]</scope>
    <source>
        <strain evidence="2 3">Aroian</strain>
        <tissue evidence="2">Whole animal</tissue>
    </source>
</reference>
<dbReference type="InterPro" id="IPR036249">
    <property type="entry name" value="Thioredoxin-like_sf"/>
</dbReference>
<protein>
    <recommendedName>
        <fullName evidence="1">Thioredoxin domain-containing protein</fullName>
    </recommendedName>
</protein>
<dbReference type="CDD" id="cd02964">
    <property type="entry name" value="TryX_like_family"/>
    <property type="match status" value="1"/>
</dbReference>
<dbReference type="Pfam" id="PF13905">
    <property type="entry name" value="Thioredoxin_8"/>
    <property type="match status" value="1"/>
</dbReference>
<evidence type="ECO:0000259" key="1">
    <source>
        <dbReference type="PROSITE" id="PS51352"/>
    </source>
</evidence>
<comment type="caution">
    <text evidence="2">The sequence shown here is derived from an EMBL/GenBank/DDBJ whole genome shotgun (WGS) entry which is preliminary data.</text>
</comment>
<dbReference type="Proteomes" id="UP001303046">
    <property type="component" value="Unassembled WGS sequence"/>
</dbReference>
<dbReference type="InterPro" id="IPR029519">
    <property type="entry name" value="RdCVF2"/>
</dbReference>
<dbReference type="SUPFAM" id="SSF52833">
    <property type="entry name" value="Thioredoxin-like"/>
    <property type="match status" value="1"/>
</dbReference>
<dbReference type="EMBL" id="JAVFWL010000002">
    <property type="protein sequence ID" value="KAK6738592.1"/>
    <property type="molecule type" value="Genomic_DNA"/>
</dbReference>
<dbReference type="InterPro" id="IPR012336">
    <property type="entry name" value="Thioredoxin-like_fold"/>
</dbReference>
<feature type="domain" description="Thioredoxin" evidence="1">
    <location>
        <begin position="2"/>
        <end position="177"/>
    </location>
</feature>
<dbReference type="PANTHER" id="PTHR46762:SF1">
    <property type="entry name" value="NUCLEOREDOXIN-LIKE PROTEIN 2"/>
    <property type="match status" value="1"/>
</dbReference>
<sequence length="178" mass="19766">MGKGPTSITAASFTASHGRHLRNYTRLRLRCTVPMADLLKGVKIQKKDGTSANAEDVLKDKVVGLYFSAHWCPPCRQFTPVLKDFYGELEDGEEFEIVFVSFDRSESDLKEYMEECHGDWYCIPFGSPQIQELATKYSVSGIPALVIIKADGTEVTKNGRNDVQSKAPRAALSAWKAA</sequence>
<dbReference type="PANTHER" id="PTHR46762">
    <property type="entry name" value="NUCLEOREDOXIN-LIKE PROTEIN 2"/>
    <property type="match status" value="1"/>
</dbReference>
<proteinExistence type="predicted"/>
<gene>
    <name evidence="2" type="primary">Necator_chrII.g8398</name>
    <name evidence="2" type="ORF">RB195_020604</name>
</gene>
<accession>A0ABR1CJL2</accession>
<keyword evidence="3" id="KW-1185">Reference proteome</keyword>